<evidence type="ECO:0000313" key="1">
    <source>
        <dbReference type="EMBL" id="AOU97557.1"/>
    </source>
</evidence>
<proteinExistence type="predicted"/>
<evidence type="ECO:0000313" key="2">
    <source>
        <dbReference type="Proteomes" id="UP000095401"/>
    </source>
</evidence>
<gene>
    <name evidence="1" type="ORF">BI364_05920</name>
</gene>
<sequence length="146" mass="16168">MRLWSLHPEYLDARGLVALWREGLLAQKVLLGQTRGYRHHPQLIRFRGRPDPVAVVAAYLAVVQAEATRRGYCFDADKLAAVRDATPMPVTRGQLDYELAHLSAKLAVRDPQRLAAIASPSIVRPHPCFEVVPGPVADWEILAVSG</sequence>
<name>A0A1D8IM63_9GAMM</name>
<dbReference type="KEGG" id="aprs:BI364_05920"/>
<organism evidence="1 2">
    <name type="scientific">Acidihalobacter yilgarnensis</name>
    <dbReference type="NCBI Taxonomy" id="2819280"/>
    <lineage>
        <taxon>Bacteria</taxon>
        <taxon>Pseudomonadati</taxon>
        <taxon>Pseudomonadota</taxon>
        <taxon>Gammaproteobacteria</taxon>
        <taxon>Chromatiales</taxon>
        <taxon>Ectothiorhodospiraceae</taxon>
        <taxon>Acidihalobacter</taxon>
    </lineage>
</organism>
<keyword evidence="1" id="KW-0456">Lyase</keyword>
<reference evidence="2" key="1">
    <citation type="submission" date="2016-09" db="EMBL/GenBank/DDBJ databases">
        <title>Acidihalobacter prosperus F5.</title>
        <authorList>
            <person name="Khaleque H.N."/>
            <person name="Ramsay J.P."/>
            <person name="Kaksonen A.H."/>
            <person name="Boxall N.J."/>
            <person name="Watkin E.L.J."/>
        </authorList>
    </citation>
    <scope>NUCLEOTIDE SEQUENCE [LARGE SCALE GENOMIC DNA]</scope>
    <source>
        <strain evidence="2">F5</strain>
    </source>
</reference>
<protein>
    <submittedName>
        <fullName evidence="1">DNA lyase</fullName>
    </submittedName>
</protein>
<dbReference type="EMBL" id="CP017415">
    <property type="protein sequence ID" value="AOU97557.1"/>
    <property type="molecule type" value="Genomic_DNA"/>
</dbReference>
<dbReference type="InterPro" id="IPR004260">
    <property type="entry name" value="Pyr-dimer_DNA_glycosylase"/>
</dbReference>
<accession>A0A1D8IM63</accession>
<keyword evidence="2" id="KW-1185">Reference proteome</keyword>
<dbReference type="Pfam" id="PF03013">
    <property type="entry name" value="Pyr_excise"/>
    <property type="match status" value="1"/>
</dbReference>
<dbReference type="GO" id="GO:0016829">
    <property type="term" value="F:lyase activity"/>
    <property type="evidence" value="ECO:0007669"/>
    <property type="project" value="UniProtKB-KW"/>
</dbReference>
<dbReference type="Proteomes" id="UP000095401">
    <property type="component" value="Chromosome"/>
</dbReference>
<dbReference type="RefSeq" id="WP_070077942.1">
    <property type="nucleotide sequence ID" value="NZ_CP017415.1"/>
</dbReference>
<dbReference type="AlphaFoldDB" id="A0A1D8IM63"/>